<name>A0A3L7J6W9_9HYPH</name>
<dbReference type="SUPFAM" id="SSF53383">
    <property type="entry name" value="PLP-dependent transferases"/>
    <property type="match status" value="1"/>
</dbReference>
<dbReference type="EMBL" id="RCWN01000002">
    <property type="protein sequence ID" value="RLQ85191.1"/>
    <property type="molecule type" value="Genomic_DNA"/>
</dbReference>
<dbReference type="InterPro" id="IPR004839">
    <property type="entry name" value="Aminotransferase_I/II_large"/>
</dbReference>
<evidence type="ECO:0000256" key="3">
    <source>
        <dbReference type="ARBA" id="ARBA00022553"/>
    </source>
</evidence>
<protein>
    <submittedName>
        <fullName evidence="6">Aminotransferase class I/II-fold pyridoxal phosphate-dependent enzyme</fullName>
    </submittedName>
</protein>
<evidence type="ECO:0000256" key="4">
    <source>
        <dbReference type="ARBA" id="ARBA00022679"/>
    </source>
</evidence>
<keyword evidence="4 6" id="KW-0808">Transferase</keyword>
<keyword evidence="6" id="KW-0032">Aminotransferase</keyword>
<dbReference type="Pfam" id="PF00155">
    <property type="entry name" value="Aminotran_1_2"/>
    <property type="match status" value="1"/>
</dbReference>
<dbReference type="PANTHER" id="PTHR13693">
    <property type="entry name" value="CLASS II AMINOTRANSFERASE/8-AMINO-7-OXONONANOATE SYNTHASE"/>
    <property type="match status" value="1"/>
</dbReference>
<organism evidence="6 7">
    <name type="scientific">Notoacmeibacter ruber</name>
    <dbReference type="NCBI Taxonomy" id="2670375"/>
    <lineage>
        <taxon>Bacteria</taxon>
        <taxon>Pseudomonadati</taxon>
        <taxon>Pseudomonadota</taxon>
        <taxon>Alphaproteobacteria</taxon>
        <taxon>Hyphomicrobiales</taxon>
        <taxon>Notoacmeibacteraceae</taxon>
        <taxon>Notoacmeibacter</taxon>
    </lineage>
</organism>
<dbReference type="PROSITE" id="PS00012">
    <property type="entry name" value="PHOSPHOPANTETHEINE"/>
    <property type="match status" value="1"/>
</dbReference>
<proteinExistence type="predicted"/>
<dbReference type="SUPFAM" id="SSF47336">
    <property type="entry name" value="ACP-like"/>
    <property type="match status" value="1"/>
</dbReference>
<sequence>MTDTQTTLQDTQFEDALALTLYVVQQQTGYPLDQLAADAEFETDLGIDSIVQLEITADLLARCGLSADSGKLSGTVSISELARKLVLALDGRPVPAPPTAKDKTAADGELLDMLLKTPHNAPKETPTFPAPTTETRTMRDFADVPHRDLFHKVEAFDSFYKTQRDAGFYWYGMPLESPCQNRAVIHDEVSGQRNEFLMFASNNYLGLANDPRVIEAIRDAASLYGATNTGCRLIGGSNVLHKELERKLAELKGTEDSIVFPSGYSANVGTISALMGSRDIVFTDALNHMSIQDGCKLSGASRRIYQHTTGALERALERSADADGGRLIVTDGVFSMHGDIVDLPRVVELARRYDAKVLVDDAHSTGVLGKTGSGTSEHFGMKGQIDLELGTFSKTLAGVGGFVAARADVVEYLRFYANSYVFAATIPAHVAAGLIASIDIMKSEPQRIETLWRNIGHLKSKLLKAGFDLGETQSAILPIVIGDDRKTLEMGRAVRARGMFCQTVVFPGVSVGDARLRISVTSEHTLEDLDLAAQIVIDSAEEVGVQTHV</sequence>
<feature type="domain" description="Carrier" evidence="5">
    <location>
        <begin position="14"/>
        <end position="89"/>
    </location>
</feature>
<keyword evidence="2" id="KW-0596">Phosphopantetheine</keyword>
<dbReference type="CDD" id="cd06454">
    <property type="entry name" value="KBL_like"/>
    <property type="match status" value="1"/>
</dbReference>
<dbReference type="InterPro" id="IPR015424">
    <property type="entry name" value="PyrdxlP-dep_Trfase"/>
</dbReference>
<keyword evidence="7" id="KW-1185">Reference proteome</keyword>
<dbReference type="InterPro" id="IPR015422">
    <property type="entry name" value="PyrdxlP-dep_Trfase_small"/>
</dbReference>
<dbReference type="InterPro" id="IPR006162">
    <property type="entry name" value="Ppantetheine_attach_site"/>
</dbReference>
<keyword evidence="3" id="KW-0597">Phosphoprotein</keyword>
<dbReference type="PROSITE" id="PS50075">
    <property type="entry name" value="CARRIER"/>
    <property type="match status" value="1"/>
</dbReference>
<dbReference type="PANTHER" id="PTHR13693:SF3">
    <property type="entry name" value="LD36009P"/>
    <property type="match status" value="1"/>
</dbReference>
<dbReference type="InterPro" id="IPR036736">
    <property type="entry name" value="ACP-like_sf"/>
</dbReference>
<dbReference type="AlphaFoldDB" id="A0A3L7J6W9"/>
<dbReference type="Gene3D" id="3.90.1150.10">
    <property type="entry name" value="Aspartate Aminotransferase, domain 1"/>
    <property type="match status" value="1"/>
</dbReference>
<evidence type="ECO:0000259" key="5">
    <source>
        <dbReference type="PROSITE" id="PS50075"/>
    </source>
</evidence>
<dbReference type="Gene3D" id="3.40.640.10">
    <property type="entry name" value="Type I PLP-dependent aspartate aminotransferase-like (Major domain)"/>
    <property type="match status" value="1"/>
</dbReference>
<dbReference type="InterPro" id="IPR050087">
    <property type="entry name" value="AON_synthase_class-II"/>
</dbReference>
<dbReference type="RefSeq" id="WP_121646608.1">
    <property type="nucleotide sequence ID" value="NZ_RCWN01000002.1"/>
</dbReference>
<evidence type="ECO:0000313" key="7">
    <source>
        <dbReference type="Proteomes" id="UP000281094"/>
    </source>
</evidence>
<gene>
    <name evidence="6" type="ORF">D8780_14600</name>
</gene>
<evidence type="ECO:0000256" key="2">
    <source>
        <dbReference type="ARBA" id="ARBA00022450"/>
    </source>
</evidence>
<dbReference type="Proteomes" id="UP000281094">
    <property type="component" value="Unassembled WGS sequence"/>
</dbReference>
<dbReference type="InterPro" id="IPR009081">
    <property type="entry name" value="PP-bd_ACP"/>
</dbReference>
<comment type="cofactor">
    <cofactor evidence="1">
        <name>pyridoxal 5'-phosphate</name>
        <dbReference type="ChEBI" id="CHEBI:597326"/>
    </cofactor>
</comment>
<accession>A0A3L7J6W9</accession>
<evidence type="ECO:0000313" key="6">
    <source>
        <dbReference type="EMBL" id="RLQ85191.1"/>
    </source>
</evidence>
<dbReference type="InterPro" id="IPR015421">
    <property type="entry name" value="PyrdxlP-dep_Trfase_major"/>
</dbReference>
<dbReference type="Pfam" id="PF00550">
    <property type="entry name" value="PP-binding"/>
    <property type="match status" value="1"/>
</dbReference>
<dbReference type="GO" id="GO:0030170">
    <property type="term" value="F:pyridoxal phosphate binding"/>
    <property type="evidence" value="ECO:0007669"/>
    <property type="project" value="InterPro"/>
</dbReference>
<reference evidence="6 7" key="1">
    <citation type="submission" date="2018-10" db="EMBL/GenBank/DDBJ databases">
        <title>Notoacmeibacter sp. M2BS9Y-3-1, whole genome shotgun sequence.</title>
        <authorList>
            <person name="Tuo L."/>
        </authorList>
    </citation>
    <scope>NUCLEOTIDE SEQUENCE [LARGE SCALE GENOMIC DNA]</scope>
    <source>
        <strain evidence="6 7">M2BS9Y-3-1</strain>
    </source>
</reference>
<dbReference type="GO" id="GO:0008483">
    <property type="term" value="F:transaminase activity"/>
    <property type="evidence" value="ECO:0007669"/>
    <property type="project" value="UniProtKB-KW"/>
</dbReference>
<evidence type="ECO:0000256" key="1">
    <source>
        <dbReference type="ARBA" id="ARBA00001933"/>
    </source>
</evidence>
<dbReference type="Gene3D" id="1.10.1200.10">
    <property type="entry name" value="ACP-like"/>
    <property type="match status" value="1"/>
</dbReference>
<comment type="caution">
    <text evidence="6">The sequence shown here is derived from an EMBL/GenBank/DDBJ whole genome shotgun (WGS) entry which is preliminary data.</text>
</comment>